<dbReference type="EMBL" id="WNYA01025085">
    <property type="protein sequence ID" value="KAG8537945.1"/>
    <property type="molecule type" value="Genomic_DNA"/>
</dbReference>
<evidence type="ECO:0000313" key="2">
    <source>
        <dbReference type="EMBL" id="KAG8537944.1"/>
    </source>
</evidence>
<accession>A0AAV6YRV0</accession>
<feature type="compositionally biased region" description="Basic and acidic residues" evidence="1">
    <location>
        <begin position="84"/>
        <end position="104"/>
    </location>
</feature>
<dbReference type="PANTHER" id="PTHR14566">
    <property type="entry name" value="CELL CYCLE REGULATOR OF NON-HOMOLOGOUS END JOINING"/>
    <property type="match status" value="1"/>
</dbReference>
<dbReference type="Proteomes" id="UP000824782">
    <property type="component" value="Unassembled WGS sequence"/>
</dbReference>
<organism evidence="2 3">
    <name type="scientific">Engystomops pustulosus</name>
    <name type="common">Tungara frog</name>
    <name type="synonym">Physalaemus pustulosus</name>
    <dbReference type="NCBI Taxonomy" id="76066"/>
    <lineage>
        <taxon>Eukaryota</taxon>
        <taxon>Metazoa</taxon>
        <taxon>Chordata</taxon>
        <taxon>Craniata</taxon>
        <taxon>Vertebrata</taxon>
        <taxon>Euteleostomi</taxon>
        <taxon>Amphibia</taxon>
        <taxon>Batrachia</taxon>
        <taxon>Anura</taxon>
        <taxon>Neobatrachia</taxon>
        <taxon>Hyloidea</taxon>
        <taxon>Leptodactylidae</taxon>
        <taxon>Leiuperinae</taxon>
        <taxon>Engystomops</taxon>
    </lineage>
</organism>
<dbReference type="AlphaFoldDB" id="A0AAV6YRV0"/>
<feature type="compositionally biased region" description="Basic and acidic residues" evidence="1">
    <location>
        <begin position="129"/>
        <end position="140"/>
    </location>
</feature>
<name>A0AAV6YRV0_ENGPU</name>
<evidence type="ECO:0000256" key="1">
    <source>
        <dbReference type="SAM" id="MobiDB-lite"/>
    </source>
</evidence>
<dbReference type="GO" id="GO:0005737">
    <property type="term" value="C:cytoplasm"/>
    <property type="evidence" value="ECO:0007669"/>
    <property type="project" value="TreeGrafter"/>
</dbReference>
<comment type="caution">
    <text evidence="2">The sequence shown here is derived from an EMBL/GenBank/DDBJ whole genome shotgun (WGS) entry which is preliminary data.</text>
</comment>
<keyword evidence="3" id="KW-1185">Reference proteome</keyword>
<dbReference type="PANTHER" id="PTHR14566:SF0">
    <property type="entry name" value="CELL CYCLE REGULATOR OF NON-HOMOLOGOUS END JOINING"/>
    <property type="match status" value="1"/>
</dbReference>
<evidence type="ECO:0000313" key="3">
    <source>
        <dbReference type="Proteomes" id="UP000824782"/>
    </source>
</evidence>
<feature type="region of interest" description="Disordered" evidence="1">
    <location>
        <begin position="81"/>
        <end position="140"/>
    </location>
</feature>
<proteinExistence type="predicted"/>
<feature type="region of interest" description="Disordered" evidence="1">
    <location>
        <begin position="14"/>
        <end position="59"/>
    </location>
</feature>
<dbReference type="EMBL" id="WNYA01025085">
    <property type="protein sequence ID" value="KAG8537944.1"/>
    <property type="molecule type" value="Genomic_DNA"/>
</dbReference>
<sequence>MGSVVIPTFRCSDMEDAEPTVRRRVLPSWMTHDKKDPKKPHTGETRRRRRRKWTEISSRKRTVYCMNEKELMECALEILSQSKVQRDSEEETKPQQQEDKEDPSPKPPISPQSKKPPKSPQTSDDPDNDPLKFVREIFFS</sequence>
<gene>
    <name evidence="2" type="ORF">GDO81_023526</name>
</gene>
<protein>
    <submittedName>
        <fullName evidence="2">Uncharacterized protein</fullName>
    </submittedName>
</protein>
<dbReference type="GO" id="GO:2001033">
    <property type="term" value="P:negative regulation of double-strand break repair via nonhomologous end joining"/>
    <property type="evidence" value="ECO:0007669"/>
    <property type="project" value="InterPro"/>
</dbReference>
<dbReference type="GO" id="GO:0006303">
    <property type="term" value="P:double-strand break repair via nonhomologous end joining"/>
    <property type="evidence" value="ECO:0007669"/>
    <property type="project" value="TreeGrafter"/>
</dbReference>
<dbReference type="GO" id="GO:0005634">
    <property type="term" value="C:nucleus"/>
    <property type="evidence" value="ECO:0007669"/>
    <property type="project" value="TreeGrafter"/>
</dbReference>
<feature type="compositionally biased region" description="Basic and acidic residues" evidence="1">
    <location>
        <begin position="31"/>
        <end position="45"/>
    </location>
</feature>
<dbReference type="InterPro" id="IPR028278">
    <property type="entry name" value="MRI"/>
</dbReference>
<reference evidence="2" key="1">
    <citation type="thesis" date="2020" institute="ProQuest LLC" country="789 East Eisenhower Parkway, Ann Arbor, MI, USA">
        <title>Comparative Genomics and Chromosome Evolution.</title>
        <authorList>
            <person name="Mudd A.B."/>
        </authorList>
    </citation>
    <scope>NUCLEOTIDE SEQUENCE</scope>
    <source>
        <strain evidence="2">237g6f4</strain>
        <tissue evidence="2">Blood</tissue>
    </source>
</reference>